<evidence type="ECO:0000313" key="2">
    <source>
        <dbReference type="Proteomes" id="UP000530186"/>
    </source>
</evidence>
<evidence type="ECO:0000313" key="1">
    <source>
        <dbReference type="EMBL" id="MBA0017180.1"/>
    </source>
</evidence>
<dbReference type="Proteomes" id="UP000530186">
    <property type="component" value="Unassembled WGS sequence"/>
</dbReference>
<reference evidence="1 2" key="1">
    <citation type="submission" date="2020-07" db="EMBL/GenBank/DDBJ databases">
        <authorList>
            <person name="Hilgarth M."/>
            <person name="Werum V."/>
            <person name="Vogel R.F."/>
        </authorList>
    </citation>
    <scope>NUCLEOTIDE SEQUENCE [LARGE SCALE GENOMIC DNA]</scope>
    <source>
        <strain evidence="1 2">DSM 28961</strain>
    </source>
</reference>
<comment type="caution">
    <text evidence="1">The sequence shown here is derived from an EMBL/GenBank/DDBJ whole genome shotgun (WGS) entry which is preliminary data.</text>
</comment>
<accession>A0A7V8N1X8</accession>
<proteinExistence type="predicted"/>
<dbReference type="RefSeq" id="WP_180747309.1">
    <property type="nucleotide sequence ID" value="NZ_CBCRWQ010000015.1"/>
</dbReference>
<dbReference type="AlphaFoldDB" id="A0A7V8N1X8"/>
<gene>
    <name evidence="1" type="ORF">HZR21_08630</name>
</gene>
<dbReference type="GeneID" id="303195581"/>
<name>A0A7V8N1X8_9LACT</name>
<keyword evidence="2" id="KW-1185">Reference proteome</keyword>
<dbReference type="EMBL" id="JACBNY010000016">
    <property type="protein sequence ID" value="MBA0017180.1"/>
    <property type="molecule type" value="Genomic_DNA"/>
</dbReference>
<sequence length="134" mass="15618">MAKEYKVNVGGKEIVYGSLVRGGRISVEEWDAIAHEMVIQNLPEEYEKYKNNVDVIDYISSFIDMRERYEVLLELLPQSARYVETPAYMVADQVYENTLDKDITKDDIKMFIDESKSLDELKLQLTDYFGLDSK</sequence>
<organism evidence="1 2">
    <name type="scientific">Pseudolactococcus laudensis</name>
    <dbReference type="NCBI Taxonomy" id="1494461"/>
    <lineage>
        <taxon>Bacteria</taxon>
        <taxon>Bacillati</taxon>
        <taxon>Bacillota</taxon>
        <taxon>Bacilli</taxon>
        <taxon>Lactobacillales</taxon>
        <taxon>Streptococcaceae</taxon>
        <taxon>Pseudolactococcus</taxon>
    </lineage>
</organism>
<protein>
    <submittedName>
        <fullName evidence="1">Uncharacterized protein</fullName>
    </submittedName>
</protein>